<evidence type="ECO:0000256" key="2">
    <source>
        <dbReference type="ARBA" id="ARBA00004749"/>
    </source>
</evidence>
<dbReference type="Pfam" id="PF01494">
    <property type="entry name" value="FAD_binding_3"/>
    <property type="match status" value="1"/>
</dbReference>
<feature type="region of interest" description="Disordered" evidence="8">
    <location>
        <begin position="1"/>
        <end position="27"/>
    </location>
</feature>
<protein>
    <submittedName>
        <fullName evidence="10">2-octaprenyl-6-methoxyphenol hydroxylase</fullName>
    </submittedName>
</protein>
<dbReference type="UniPathway" id="UPA00232"/>
<dbReference type="GO" id="GO:0004497">
    <property type="term" value="F:monooxygenase activity"/>
    <property type="evidence" value="ECO:0007669"/>
    <property type="project" value="UniProtKB-KW"/>
</dbReference>
<keyword evidence="6" id="KW-0560">Oxidoreductase</keyword>
<reference evidence="10 11" key="1">
    <citation type="submission" date="2016-10" db="EMBL/GenBank/DDBJ databases">
        <authorList>
            <person name="Varghese N."/>
            <person name="Submissions S."/>
        </authorList>
    </citation>
    <scope>NUCLEOTIDE SEQUENCE [LARGE SCALE GENOMIC DNA]</scope>
    <source>
        <strain evidence="10 11">DSM 18839</strain>
    </source>
</reference>
<accession>A0A8G2BL32</accession>
<comment type="pathway">
    <text evidence="2">Cofactor biosynthesis; ubiquinone biosynthesis.</text>
</comment>
<feature type="compositionally biased region" description="Polar residues" evidence="8">
    <location>
        <begin position="1"/>
        <end position="15"/>
    </location>
</feature>
<dbReference type="EMBL" id="FNBW01000010">
    <property type="protein sequence ID" value="SDG10199.1"/>
    <property type="molecule type" value="Genomic_DNA"/>
</dbReference>
<keyword evidence="11" id="KW-1185">Reference proteome</keyword>
<dbReference type="InterPro" id="IPR036188">
    <property type="entry name" value="FAD/NAD-bd_sf"/>
</dbReference>
<dbReference type="Proteomes" id="UP000198615">
    <property type="component" value="Unassembled WGS sequence"/>
</dbReference>
<evidence type="ECO:0000256" key="1">
    <source>
        <dbReference type="ARBA" id="ARBA00001974"/>
    </source>
</evidence>
<feature type="domain" description="FAD-binding" evidence="9">
    <location>
        <begin position="30"/>
        <end position="346"/>
    </location>
</feature>
<evidence type="ECO:0000256" key="5">
    <source>
        <dbReference type="ARBA" id="ARBA00022827"/>
    </source>
</evidence>
<evidence type="ECO:0000256" key="8">
    <source>
        <dbReference type="SAM" id="MobiDB-lite"/>
    </source>
</evidence>
<proteinExistence type="inferred from homology"/>
<dbReference type="InterPro" id="IPR010971">
    <property type="entry name" value="UbiH/COQ6"/>
</dbReference>
<comment type="caution">
    <text evidence="10">The sequence shown here is derived from an EMBL/GenBank/DDBJ whole genome shotgun (WGS) entry which is preliminary data.</text>
</comment>
<evidence type="ECO:0000259" key="9">
    <source>
        <dbReference type="Pfam" id="PF01494"/>
    </source>
</evidence>
<dbReference type="GO" id="GO:0110142">
    <property type="term" value="C:ubiquinone biosynthesis complex"/>
    <property type="evidence" value="ECO:0007669"/>
    <property type="project" value="UniProtKB-ARBA"/>
</dbReference>
<evidence type="ECO:0000256" key="4">
    <source>
        <dbReference type="ARBA" id="ARBA00022630"/>
    </source>
</evidence>
<name>A0A8G2BL32_9PROT</name>
<dbReference type="InterPro" id="IPR051205">
    <property type="entry name" value="UbiH/COQ6_monooxygenase"/>
</dbReference>
<dbReference type="RefSeq" id="WP_245702011.1">
    <property type="nucleotide sequence ID" value="NZ_FNBW01000010.1"/>
</dbReference>
<evidence type="ECO:0000256" key="3">
    <source>
        <dbReference type="ARBA" id="ARBA00005349"/>
    </source>
</evidence>
<dbReference type="GO" id="GO:0006744">
    <property type="term" value="P:ubiquinone biosynthetic process"/>
    <property type="evidence" value="ECO:0007669"/>
    <property type="project" value="UniProtKB-UniPathway"/>
</dbReference>
<dbReference type="InterPro" id="IPR018168">
    <property type="entry name" value="Ubi_Hdrlase_CS"/>
</dbReference>
<dbReference type="Gene3D" id="3.50.50.60">
    <property type="entry name" value="FAD/NAD(P)-binding domain"/>
    <property type="match status" value="2"/>
</dbReference>
<dbReference type="PRINTS" id="PR00420">
    <property type="entry name" value="RNGMNOXGNASE"/>
</dbReference>
<evidence type="ECO:0000256" key="7">
    <source>
        <dbReference type="ARBA" id="ARBA00023033"/>
    </source>
</evidence>
<evidence type="ECO:0000313" key="10">
    <source>
        <dbReference type="EMBL" id="SDG10199.1"/>
    </source>
</evidence>
<evidence type="ECO:0000256" key="6">
    <source>
        <dbReference type="ARBA" id="ARBA00023002"/>
    </source>
</evidence>
<evidence type="ECO:0000313" key="11">
    <source>
        <dbReference type="Proteomes" id="UP000198615"/>
    </source>
</evidence>
<keyword evidence="7" id="KW-0503">Monooxygenase</keyword>
<dbReference type="FunFam" id="3.50.50.60:FF:000021">
    <property type="entry name" value="Ubiquinone biosynthesis monooxygenase COQ6"/>
    <property type="match status" value="1"/>
</dbReference>
<dbReference type="SUPFAM" id="SSF51905">
    <property type="entry name" value="FAD/NAD(P)-binding domain"/>
    <property type="match status" value="1"/>
</dbReference>
<gene>
    <name evidence="10" type="ORF">SAMN05660686_03371</name>
</gene>
<keyword evidence="4" id="KW-0285">Flavoprotein</keyword>
<sequence length="430" mass="45424">MASTSKGPSRGTSTGLPPAQAKRDMPQDEADTVIVGAGLSGLTMALALAEAGLSSIIVDRVDPRAAVAGRNDIRTTAISLSSRRLMTVLGAWQAVADGAGPIHDIRVSDSGSSRYLHYDHSTVGDEPMGHIVDNGALKTSLLARLADHGDRVTFVEPGSAAALAVTAGRACLTLEDGRVLSAPLVIAADGRGSRVRALAGIRTTTVDYHQSAVVDTIDHTEDHRNLAHERFLPGGPLALLPLLDRNRSALVWSERTAVAERIAQLDDAGFAAALEERFGDSLGTMRPVGPRAVYPLTLTLAESGIADRVALVGDAFHALHPIAGQGFNVGVRDIAVLAEVLADAARLGLDIGGVPVLRDYQRQRRFDIMTMVASTDGLTRLFSNDIAPVRTARRIGLSVVQQVPMFKRAAIRHAMGTLGTLPRLLRGEPV</sequence>
<dbReference type="PROSITE" id="PS01304">
    <property type="entry name" value="UBIH"/>
    <property type="match status" value="1"/>
</dbReference>
<dbReference type="AlphaFoldDB" id="A0A8G2BL32"/>
<dbReference type="GO" id="GO:0071949">
    <property type="term" value="F:FAD binding"/>
    <property type="evidence" value="ECO:0007669"/>
    <property type="project" value="InterPro"/>
</dbReference>
<keyword evidence="5" id="KW-0274">FAD</keyword>
<comment type="similarity">
    <text evidence="3">Belongs to the UbiH/COQ6 family.</text>
</comment>
<dbReference type="InterPro" id="IPR002938">
    <property type="entry name" value="FAD-bd"/>
</dbReference>
<organism evidence="10 11">
    <name type="scientific">Thalassobaculum litoreum DSM 18839</name>
    <dbReference type="NCBI Taxonomy" id="1123362"/>
    <lineage>
        <taxon>Bacteria</taxon>
        <taxon>Pseudomonadati</taxon>
        <taxon>Pseudomonadota</taxon>
        <taxon>Alphaproteobacteria</taxon>
        <taxon>Rhodospirillales</taxon>
        <taxon>Thalassobaculaceae</taxon>
        <taxon>Thalassobaculum</taxon>
    </lineage>
</organism>
<comment type="cofactor">
    <cofactor evidence="1">
        <name>FAD</name>
        <dbReference type="ChEBI" id="CHEBI:57692"/>
    </cofactor>
</comment>
<dbReference type="NCBIfam" id="TIGR01988">
    <property type="entry name" value="Ubi-OHases"/>
    <property type="match status" value="1"/>
</dbReference>
<dbReference type="GO" id="GO:0016705">
    <property type="term" value="F:oxidoreductase activity, acting on paired donors, with incorporation or reduction of molecular oxygen"/>
    <property type="evidence" value="ECO:0007669"/>
    <property type="project" value="InterPro"/>
</dbReference>
<dbReference type="PANTHER" id="PTHR43876">
    <property type="entry name" value="UBIQUINONE BIOSYNTHESIS MONOOXYGENASE COQ6, MITOCHONDRIAL"/>
    <property type="match status" value="1"/>
</dbReference>
<dbReference type="PANTHER" id="PTHR43876:SF7">
    <property type="entry name" value="UBIQUINONE BIOSYNTHESIS MONOOXYGENASE COQ6, MITOCHONDRIAL"/>
    <property type="match status" value="1"/>
</dbReference>